<dbReference type="VEuPathDB" id="FungiDB:PSTT_10453"/>
<accession>A0A2S4V4D1</accession>
<dbReference type="InterPro" id="IPR052055">
    <property type="entry name" value="Hepadnavirus_pol/RT"/>
</dbReference>
<proteinExistence type="predicted"/>
<protein>
    <recommendedName>
        <fullName evidence="3">Reverse transcriptase domain-containing protein</fullName>
    </recommendedName>
</protein>
<dbReference type="PANTHER" id="PTHR33050:SF7">
    <property type="entry name" value="RIBONUCLEASE H"/>
    <property type="match status" value="1"/>
</dbReference>
<evidence type="ECO:0008006" key="3">
    <source>
        <dbReference type="Google" id="ProtNLM"/>
    </source>
</evidence>
<sequence length="191" mass="22003">MRGDLVRKSGNLKTTSEWPTTIKCEMNIAVWKNALAKAGLSEKYADVIEAKWAEEEIRSNFQKEVDAGRMRSRELRRINPADQRFVIPTQLTQNPISKLFVTKQDFSTTWDDFKTVAAFFRQNSTQYELGLFDWEKAYRQIPTKMDQWPFLLVQDFDGNLLLDTRITFGGVAGCGSFGRPQTRGRSYDEGI</sequence>
<evidence type="ECO:0000313" key="2">
    <source>
        <dbReference type="Proteomes" id="UP000239156"/>
    </source>
</evidence>
<organism evidence="1 2">
    <name type="scientific">Puccinia striiformis</name>
    <dbReference type="NCBI Taxonomy" id="27350"/>
    <lineage>
        <taxon>Eukaryota</taxon>
        <taxon>Fungi</taxon>
        <taxon>Dikarya</taxon>
        <taxon>Basidiomycota</taxon>
        <taxon>Pucciniomycotina</taxon>
        <taxon>Pucciniomycetes</taxon>
        <taxon>Pucciniales</taxon>
        <taxon>Pucciniaceae</taxon>
        <taxon>Puccinia</taxon>
    </lineage>
</organism>
<keyword evidence="2" id="KW-1185">Reference proteome</keyword>
<gene>
    <name evidence="1" type="ORF">PSTT_10453</name>
</gene>
<reference evidence="1" key="1">
    <citation type="submission" date="2017-12" db="EMBL/GenBank/DDBJ databases">
        <title>Gene loss provides genomic basis for host adaptation in cereal stripe rust fungi.</title>
        <authorList>
            <person name="Xia C."/>
        </authorList>
    </citation>
    <scope>NUCLEOTIDE SEQUENCE [LARGE SCALE GENOMIC DNA]</scope>
    <source>
        <strain evidence="1">93-210</strain>
    </source>
</reference>
<evidence type="ECO:0000313" key="1">
    <source>
        <dbReference type="EMBL" id="POW04379.1"/>
    </source>
</evidence>
<dbReference type="VEuPathDB" id="FungiDB:PSHT_04195"/>
<dbReference type="Proteomes" id="UP000239156">
    <property type="component" value="Unassembled WGS sequence"/>
</dbReference>
<dbReference type="PANTHER" id="PTHR33050">
    <property type="entry name" value="REVERSE TRANSCRIPTASE DOMAIN-CONTAINING PROTEIN"/>
    <property type="match status" value="1"/>
</dbReference>
<name>A0A2S4V4D1_9BASI</name>
<comment type="caution">
    <text evidence="1">The sequence shown here is derived from an EMBL/GenBank/DDBJ whole genome shotgun (WGS) entry which is preliminary data.</text>
</comment>
<dbReference type="EMBL" id="PKSL01000112">
    <property type="protein sequence ID" value="POW04379.1"/>
    <property type="molecule type" value="Genomic_DNA"/>
</dbReference>
<dbReference type="AlphaFoldDB" id="A0A2S4V4D1"/>